<feature type="compositionally biased region" description="Polar residues" evidence="6">
    <location>
        <begin position="118"/>
        <end position="144"/>
    </location>
</feature>
<keyword evidence="5" id="KW-0175">Coiled coil</keyword>
<evidence type="ECO:0000256" key="3">
    <source>
        <dbReference type="ARBA" id="ARBA00023163"/>
    </source>
</evidence>
<evidence type="ECO:0000256" key="1">
    <source>
        <dbReference type="ARBA" id="ARBA00023015"/>
    </source>
</evidence>
<organism evidence="8 9">
    <name type="scientific">Penicillium subrubescens</name>
    <dbReference type="NCBI Taxonomy" id="1316194"/>
    <lineage>
        <taxon>Eukaryota</taxon>
        <taxon>Fungi</taxon>
        <taxon>Dikarya</taxon>
        <taxon>Ascomycota</taxon>
        <taxon>Pezizomycotina</taxon>
        <taxon>Eurotiomycetes</taxon>
        <taxon>Eurotiomycetidae</taxon>
        <taxon>Eurotiales</taxon>
        <taxon>Aspergillaceae</taxon>
        <taxon>Penicillium</taxon>
    </lineage>
</organism>
<dbReference type="AlphaFoldDB" id="A0A1Q5TBR4"/>
<protein>
    <recommendedName>
        <fullName evidence="7">Zn(2)-C6 fungal-type domain-containing protein</fullName>
    </recommendedName>
</protein>
<feature type="coiled-coil region" evidence="5">
    <location>
        <begin position="82"/>
        <end position="109"/>
    </location>
</feature>
<dbReference type="GO" id="GO:0000435">
    <property type="term" value="P:positive regulation of transcription from RNA polymerase II promoter by galactose"/>
    <property type="evidence" value="ECO:0007669"/>
    <property type="project" value="TreeGrafter"/>
</dbReference>
<evidence type="ECO:0000256" key="5">
    <source>
        <dbReference type="SAM" id="Coils"/>
    </source>
</evidence>
<keyword evidence="1" id="KW-0805">Transcription regulation</keyword>
<evidence type="ECO:0000313" key="9">
    <source>
        <dbReference type="Proteomes" id="UP000186955"/>
    </source>
</evidence>
<gene>
    <name evidence="8" type="ORF">PENSUB_9965</name>
</gene>
<dbReference type="InterPro" id="IPR001138">
    <property type="entry name" value="Zn2Cys6_DnaBD"/>
</dbReference>
<dbReference type="Gene3D" id="4.10.240.10">
    <property type="entry name" value="Zn(2)-C6 fungal-type DNA-binding domain"/>
    <property type="match status" value="1"/>
</dbReference>
<evidence type="ECO:0000256" key="6">
    <source>
        <dbReference type="SAM" id="MobiDB-lite"/>
    </source>
</evidence>
<dbReference type="CDD" id="cd00067">
    <property type="entry name" value="GAL4"/>
    <property type="match status" value="1"/>
</dbReference>
<evidence type="ECO:0000259" key="7">
    <source>
        <dbReference type="PROSITE" id="PS50048"/>
    </source>
</evidence>
<dbReference type="CDD" id="cd12148">
    <property type="entry name" value="fungal_TF_MHR"/>
    <property type="match status" value="1"/>
</dbReference>
<dbReference type="Proteomes" id="UP000186955">
    <property type="component" value="Unassembled WGS sequence"/>
</dbReference>
<dbReference type="EMBL" id="MNBE01000688">
    <property type="protein sequence ID" value="OKO97674.1"/>
    <property type="molecule type" value="Genomic_DNA"/>
</dbReference>
<keyword evidence="4" id="KW-0539">Nucleus</keyword>
<dbReference type="GO" id="GO:0000978">
    <property type="term" value="F:RNA polymerase II cis-regulatory region sequence-specific DNA binding"/>
    <property type="evidence" value="ECO:0007669"/>
    <property type="project" value="TreeGrafter"/>
</dbReference>
<dbReference type="SUPFAM" id="SSF57701">
    <property type="entry name" value="Zn2/Cys6 DNA-binding domain"/>
    <property type="match status" value="1"/>
</dbReference>
<name>A0A1Q5TBR4_9EURO</name>
<dbReference type="InterPro" id="IPR036864">
    <property type="entry name" value="Zn2-C6_fun-type_DNA-bd_sf"/>
</dbReference>
<sequence length="666" mass="74822">MFSKFSADPAGDKVHPPRLKRRQVSRACDWCRLNRIKCNDSQPCQNCRKRGGHCTRSKEKEHLSLPTANRYLEVLPFSKNSADSQYREIQELRRQITDLQQQLKLATQNTNDQVSAYASPAQSNGSVQATTANHATSHEVSSLSPGKWEGIKLPEGRAGALIYYGPLSSAYFADRMRRYLLEVLRGSTPELSFSLSLSQLKRPIGNQLFPSSLDQDQPWKTSLDLDGDRESEELSRAQEEYFLDLLWQSFHCIYPVTLEDEFREYYDSLWTNSADQTKRQPSALVDSILAVCMQYGTSFLTSDSQGSMNGYHVEAGPNNKDITWLSYHAQSVRLVSLARCVQSGFHAKCAELLERKALKTLYDDPFSLEELAGVLARNARVVYEWACNVPKSLKIPRKGSGEPFSTERTPLNLDQFSPLWLQRQRILLEILYHHLQMSNFRSFLRLPPGSSSITPLSDCHSINCLNHAVALTSILHQVLTETDLLRGWSAAFQYQWDAALCILGFILANPVCPPTPQARKCLQTAIQCLEIMGDYLPVAKRAAQNMRETGAQAEMLAEKFHNTLSFRRPAKRNYLGQSKAPVARSVTSATVQDLAAPALRPEYLQCLSTEPMFDPVNFLGGPFLSTGNMTDMLNEPSEEFVAVETDGILAGIQSSWIPFGERALES</sequence>
<keyword evidence="2" id="KW-0238">DNA-binding</keyword>
<dbReference type="GO" id="GO:0008270">
    <property type="term" value="F:zinc ion binding"/>
    <property type="evidence" value="ECO:0007669"/>
    <property type="project" value="InterPro"/>
</dbReference>
<evidence type="ECO:0000256" key="2">
    <source>
        <dbReference type="ARBA" id="ARBA00023125"/>
    </source>
</evidence>
<dbReference type="PROSITE" id="PS50048">
    <property type="entry name" value="ZN2_CY6_FUNGAL_2"/>
    <property type="match status" value="1"/>
</dbReference>
<keyword evidence="9" id="KW-1185">Reference proteome</keyword>
<accession>A0A1Q5TBR4</accession>
<proteinExistence type="predicted"/>
<evidence type="ECO:0000256" key="4">
    <source>
        <dbReference type="ARBA" id="ARBA00023242"/>
    </source>
</evidence>
<dbReference type="GO" id="GO:0000981">
    <property type="term" value="F:DNA-binding transcription factor activity, RNA polymerase II-specific"/>
    <property type="evidence" value="ECO:0007669"/>
    <property type="project" value="InterPro"/>
</dbReference>
<comment type="caution">
    <text evidence="8">The sequence shown here is derived from an EMBL/GenBank/DDBJ whole genome shotgun (WGS) entry which is preliminary data.</text>
</comment>
<dbReference type="PROSITE" id="PS00463">
    <property type="entry name" value="ZN2_CY6_FUNGAL_1"/>
    <property type="match status" value="1"/>
</dbReference>
<dbReference type="GO" id="GO:0005634">
    <property type="term" value="C:nucleus"/>
    <property type="evidence" value="ECO:0007669"/>
    <property type="project" value="TreeGrafter"/>
</dbReference>
<dbReference type="SMART" id="SM00066">
    <property type="entry name" value="GAL4"/>
    <property type="match status" value="1"/>
</dbReference>
<evidence type="ECO:0000313" key="8">
    <source>
        <dbReference type="EMBL" id="OKO97674.1"/>
    </source>
</evidence>
<keyword evidence="3" id="KW-0804">Transcription</keyword>
<dbReference type="PANTHER" id="PTHR47424">
    <property type="entry name" value="REGULATORY PROTEIN GAL4"/>
    <property type="match status" value="1"/>
</dbReference>
<dbReference type="InterPro" id="IPR051127">
    <property type="entry name" value="Fungal_SecMet_Regulators"/>
</dbReference>
<reference evidence="8 9" key="1">
    <citation type="submission" date="2016-10" db="EMBL/GenBank/DDBJ databases">
        <title>Genome sequence of the ascomycete fungus Penicillium subrubescens.</title>
        <authorList>
            <person name="De Vries R.P."/>
            <person name="Peng M."/>
            <person name="Dilokpimol A."/>
            <person name="Hilden K."/>
            <person name="Makela M.R."/>
            <person name="Grigoriev I."/>
            <person name="Riley R."/>
            <person name="Granchi Z."/>
        </authorList>
    </citation>
    <scope>NUCLEOTIDE SEQUENCE [LARGE SCALE GENOMIC DNA]</scope>
    <source>
        <strain evidence="8 9">CBS 132785</strain>
    </source>
</reference>
<dbReference type="Pfam" id="PF00172">
    <property type="entry name" value="Zn_clus"/>
    <property type="match status" value="1"/>
</dbReference>
<feature type="region of interest" description="Disordered" evidence="6">
    <location>
        <begin position="118"/>
        <end position="148"/>
    </location>
</feature>
<feature type="domain" description="Zn(2)-C6 fungal-type" evidence="7">
    <location>
        <begin position="27"/>
        <end position="56"/>
    </location>
</feature>
<dbReference type="PANTHER" id="PTHR47424:SF12">
    <property type="entry name" value="TRANSCRIPTION FACTOR ASQA"/>
    <property type="match status" value="1"/>
</dbReference>